<dbReference type="Proteomes" id="UP000235672">
    <property type="component" value="Unassembled WGS sequence"/>
</dbReference>
<feature type="coiled-coil region" evidence="1">
    <location>
        <begin position="29"/>
        <end position="113"/>
    </location>
</feature>
<accession>A0A2J6QDJ7</accession>
<keyword evidence="1" id="KW-0175">Coiled coil</keyword>
<dbReference type="EMBL" id="KZ613473">
    <property type="protein sequence ID" value="PMD24327.1"/>
    <property type="molecule type" value="Genomic_DNA"/>
</dbReference>
<proteinExistence type="predicted"/>
<evidence type="ECO:0000313" key="2">
    <source>
        <dbReference type="EMBL" id="PMD24327.1"/>
    </source>
</evidence>
<reference evidence="2 3" key="1">
    <citation type="submission" date="2016-05" db="EMBL/GenBank/DDBJ databases">
        <title>A degradative enzymes factory behind the ericoid mycorrhizal symbiosis.</title>
        <authorList>
            <consortium name="DOE Joint Genome Institute"/>
            <person name="Martino E."/>
            <person name="Morin E."/>
            <person name="Grelet G."/>
            <person name="Kuo A."/>
            <person name="Kohler A."/>
            <person name="Daghino S."/>
            <person name="Barry K."/>
            <person name="Choi C."/>
            <person name="Cichocki N."/>
            <person name="Clum A."/>
            <person name="Copeland A."/>
            <person name="Hainaut M."/>
            <person name="Haridas S."/>
            <person name="Labutti K."/>
            <person name="Lindquist E."/>
            <person name="Lipzen A."/>
            <person name="Khouja H.-R."/>
            <person name="Murat C."/>
            <person name="Ohm R."/>
            <person name="Olson A."/>
            <person name="Spatafora J."/>
            <person name="Veneault-Fourrey C."/>
            <person name="Henrissat B."/>
            <person name="Grigoriev I."/>
            <person name="Martin F."/>
            <person name="Perotto S."/>
        </authorList>
    </citation>
    <scope>NUCLEOTIDE SEQUENCE [LARGE SCALE GENOMIC DNA]</scope>
    <source>
        <strain evidence="2 3">UAMH 7357</strain>
    </source>
</reference>
<dbReference type="OrthoDB" id="10687856at2759"/>
<organism evidence="2 3">
    <name type="scientific">Hyaloscypha hepaticicola</name>
    <dbReference type="NCBI Taxonomy" id="2082293"/>
    <lineage>
        <taxon>Eukaryota</taxon>
        <taxon>Fungi</taxon>
        <taxon>Dikarya</taxon>
        <taxon>Ascomycota</taxon>
        <taxon>Pezizomycotina</taxon>
        <taxon>Leotiomycetes</taxon>
        <taxon>Helotiales</taxon>
        <taxon>Hyaloscyphaceae</taxon>
        <taxon>Hyaloscypha</taxon>
    </lineage>
</organism>
<sequence>MSGNNTTPVAPLSKPVDLQDNLYLCQIRARSLQASNQQWMRTNATLQEENARIRTQNATLQEENARMRTQLVAQAQHPQTIPPSQVYINRDLTKQIEDAKREAKDAKASLEYEGGDFIKECKTFERALAEKDTHILSLLAEIETKDVQLELLRQEIKEKTESTQLSQSENEQLRTAKDEVNNLLACAQQELDFERDAHCTTQERLEDALRDLGQERMEHDGTAADLETALADLEREKKRHEEAKIDLQESRNKLHIARYVWEFAAKIRLRWICSHPFFWSNRHETISDGNRAAHDANVIVDLALLSLGIIDDSYKKWLESKYEIDLENYIDYGKLKELKAKSKSTELINFKASMSEDLKKNTKSGMRFRELMKEIDEIRGKIAESHESEEEREKAFENNQSVTWVLKIMAATVSNRDRE</sequence>
<evidence type="ECO:0000256" key="1">
    <source>
        <dbReference type="SAM" id="Coils"/>
    </source>
</evidence>
<gene>
    <name evidence="2" type="ORF">NA56DRAFT_700817</name>
</gene>
<name>A0A2J6QDJ7_9HELO</name>
<feature type="coiled-coil region" evidence="1">
    <location>
        <begin position="142"/>
        <end position="253"/>
    </location>
</feature>
<protein>
    <submittedName>
        <fullName evidence="2">Uncharacterized protein</fullName>
    </submittedName>
</protein>
<evidence type="ECO:0000313" key="3">
    <source>
        <dbReference type="Proteomes" id="UP000235672"/>
    </source>
</evidence>
<keyword evidence="3" id="KW-1185">Reference proteome</keyword>
<dbReference type="AlphaFoldDB" id="A0A2J6QDJ7"/>